<dbReference type="NCBIfam" id="TIGR00099">
    <property type="entry name" value="Cof-subfamily"/>
    <property type="match status" value="1"/>
</dbReference>
<name>A0A4R7ZCC4_9FIRM</name>
<dbReference type="NCBIfam" id="TIGR01484">
    <property type="entry name" value="HAD-SF-IIB"/>
    <property type="match status" value="1"/>
</dbReference>
<dbReference type="GO" id="GO:0000287">
    <property type="term" value="F:magnesium ion binding"/>
    <property type="evidence" value="ECO:0007669"/>
    <property type="project" value="TreeGrafter"/>
</dbReference>
<dbReference type="AlphaFoldDB" id="A0A4R7ZCC4"/>
<keyword evidence="1" id="KW-0378">Hydrolase</keyword>
<dbReference type="InterPro" id="IPR006379">
    <property type="entry name" value="HAD-SF_hydro_IIB"/>
</dbReference>
<comment type="caution">
    <text evidence="1">The sequence shown here is derived from an EMBL/GenBank/DDBJ whole genome shotgun (WGS) entry which is preliminary data.</text>
</comment>
<keyword evidence="2" id="KW-1185">Reference proteome</keyword>
<dbReference type="Gene3D" id="3.40.50.1000">
    <property type="entry name" value="HAD superfamily/HAD-like"/>
    <property type="match status" value="1"/>
</dbReference>
<dbReference type="SUPFAM" id="SSF56784">
    <property type="entry name" value="HAD-like"/>
    <property type="match status" value="1"/>
</dbReference>
<dbReference type="Gene3D" id="3.30.1240.10">
    <property type="match status" value="1"/>
</dbReference>
<gene>
    <name evidence="1" type="ORF">EDD63_1368</name>
</gene>
<dbReference type="Pfam" id="PF08282">
    <property type="entry name" value="Hydrolase_3"/>
    <property type="match status" value="1"/>
</dbReference>
<dbReference type="InterPro" id="IPR023214">
    <property type="entry name" value="HAD_sf"/>
</dbReference>
<dbReference type="OrthoDB" id="9810101at2"/>
<dbReference type="Proteomes" id="UP000294743">
    <property type="component" value="Unassembled WGS sequence"/>
</dbReference>
<dbReference type="GO" id="GO:0005829">
    <property type="term" value="C:cytosol"/>
    <property type="evidence" value="ECO:0007669"/>
    <property type="project" value="TreeGrafter"/>
</dbReference>
<dbReference type="SFLD" id="SFLDS00003">
    <property type="entry name" value="Haloacid_Dehalogenase"/>
    <property type="match status" value="1"/>
</dbReference>
<dbReference type="InterPro" id="IPR000150">
    <property type="entry name" value="Cof"/>
</dbReference>
<accession>A0A4R7ZCC4</accession>
<dbReference type="GO" id="GO:0016791">
    <property type="term" value="F:phosphatase activity"/>
    <property type="evidence" value="ECO:0007669"/>
    <property type="project" value="TreeGrafter"/>
</dbReference>
<dbReference type="InterPro" id="IPR036412">
    <property type="entry name" value="HAD-like_sf"/>
</dbReference>
<dbReference type="EMBL" id="SODD01000036">
    <property type="protein sequence ID" value="TDW14635.1"/>
    <property type="molecule type" value="Genomic_DNA"/>
</dbReference>
<dbReference type="PANTHER" id="PTHR10000:SF25">
    <property type="entry name" value="PHOSPHATASE YKRA-RELATED"/>
    <property type="match status" value="1"/>
</dbReference>
<organism evidence="1 2">
    <name type="scientific">Breznakia blatticola</name>
    <dbReference type="NCBI Taxonomy" id="1754012"/>
    <lineage>
        <taxon>Bacteria</taxon>
        <taxon>Bacillati</taxon>
        <taxon>Bacillota</taxon>
        <taxon>Erysipelotrichia</taxon>
        <taxon>Erysipelotrichales</taxon>
        <taxon>Erysipelotrichaceae</taxon>
        <taxon>Breznakia</taxon>
    </lineage>
</organism>
<protein>
    <submittedName>
        <fullName evidence="1">Cof subfamily protein (Haloacid dehalogenase superfamily)/HAD superfamily hydrolase (TIGR01484 family)</fullName>
    </submittedName>
</protein>
<dbReference type="PANTHER" id="PTHR10000">
    <property type="entry name" value="PHOSPHOSERINE PHOSPHATASE"/>
    <property type="match status" value="1"/>
</dbReference>
<sequence>MKSKVVFIDVDGTLCLDDGHTVPESAQAACKQARKNGHKLFLCTGRSKPEIFDNILEVGFDGIIGAGGGFADVNQENLFHKQMQEADVKAVQAYFEEHGILYYIESNEGLFGSRELQLHLAKLMSPDDIEKGLEAPFVKALQPFSDDIDYASINKICFLDNANHPLQDVEEKFKDVFEVLACTVPAFGKNSGELIIKGVSKSVAIDQVLAHIGVSKNETIAIGDGKNDIDMFEYCNVGVAVGNADPKLKEVSDFVVRRHDDGGLADAFSQLQLI</sequence>
<proteinExistence type="predicted"/>
<dbReference type="SFLD" id="SFLDG01140">
    <property type="entry name" value="C2.B:_Phosphomannomutase_and_P"/>
    <property type="match status" value="1"/>
</dbReference>
<dbReference type="RefSeq" id="WP_134170578.1">
    <property type="nucleotide sequence ID" value="NZ_SODD01000036.1"/>
</dbReference>
<evidence type="ECO:0000313" key="1">
    <source>
        <dbReference type="EMBL" id="TDW14635.1"/>
    </source>
</evidence>
<reference evidence="1 2" key="1">
    <citation type="submission" date="2019-03" db="EMBL/GenBank/DDBJ databases">
        <title>Genomic Encyclopedia of Type Strains, Phase IV (KMG-IV): sequencing the most valuable type-strain genomes for metagenomic binning, comparative biology and taxonomic classification.</title>
        <authorList>
            <person name="Goeker M."/>
        </authorList>
    </citation>
    <scope>NUCLEOTIDE SEQUENCE [LARGE SCALE GENOMIC DNA]</scope>
    <source>
        <strain evidence="1 2">DSM 28867</strain>
    </source>
</reference>
<evidence type="ECO:0000313" key="2">
    <source>
        <dbReference type="Proteomes" id="UP000294743"/>
    </source>
</evidence>